<accession>A0ACA9R2W7</accession>
<sequence>MNEEQTELDDYSEETFQDDINNISDINADNSFDQVSESSSSNIFRVSNLKK</sequence>
<gene>
    <name evidence="1" type="ORF">SPELUC_LOCUS15951</name>
</gene>
<proteinExistence type="predicted"/>
<dbReference type="EMBL" id="CAJVPW010055771">
    <property type="protein sequence ID" value="CAG8773884.1"/>
    <property type="molecule type" value="Genomic_DNA"/>
</dbReference>
<name>A0ACA9R2W7_9GLOM</name>
<protein>
    <submittedName>
        <fullName evidence="1">17752_t:CDS:1</fullName>
    </submittedName>
</protein>
<dbReference type="Proteomes" id="UP000789366">
    <property type="component" value="Unassembled WGS sequence"/>
</dbReference>
<feature type="non-terminal residue" evidence="1">
    <location>
        <position position="51"/>
    </location>
</feature>
<organism evidence="1 2">
    <name type="scientific">Cetraspora pellucida</name>
    <dbReference type="NCBI Taxonomy" id="1433469"/>
    <lineage>
        <taxon>Eukaryota</taxon>
        <taxon>Fungi</taxon>
        <taxon>Fungi incertae sedis</taxon>
        <taxon>Mucoromycota</taxon>
        <taxon>Glomeromycotina</taxon>
        <taxon>Glomeromycetes</taxon>
        <taxon>Diversisporales</taxon>
        <taxon>Gigasporaceae</taxon>
        <taxon>Cetraspora</taxon>
    </lineage>
</organism>
<evidence type="ECO:0000313" key="2">
    <source>
        <dbReference type="Proteomes" id="UP000789366"/>
    </source>
</evidence>
<comment type="caution">
    <text evidence="1">The sequence shown here is derived from an EMBL/GenBank/DDBJ whole genome shotgun (WGS) entry which is preliminary data.</text>
</comment>
<reference evidence="1" key="1">
    <citation type="submission" date="2021-06" db="EMBL/GenBank/DDBJ databases">
        <authorList>
            <person name="Kallberg Y."/>
            <person name="Tangrot J."/>
            <person name="Rosling A."/>
        </authorList>
    </citation>
    <scope>NUCLEOTIDE SEQUENCE</scope>
    <source>
        <strain evidence="1">28 12/20/2015</strain>
    </source>
</reference>
<keyword evidence="2" id="KW-1185">Reference proteome</keyword>
<evidence type="ECO:0000313" key="1">
    <source>
        <dbReference type="EMBL" id="CAG8773884.1"/>
    </source>
</evidence>